<organism evidence="1 2">
    <name type="scientific">Symbiodinium microadriaticum</name>
    <name type="common">Dinoflagellate</name>
    <name type="synonym">Zooxanthella microadriatica</name>
    <dbReference type="NCBI Taxonomy" id="2951"/>
    <lineage>
        <taxon>Eukaryota</taxon>
        <taxon>Sar</taxon>
        <taxon>Alveolata</taxon>
        <taxon>Dinophyceae</taxon>
        <taxon>Suessiales</taxon>
        <taxon>Symbiodiniaceae</taxon>
        <taxon>Symbiodinium</taxon>
    </lineage>
</organism>
<dbReference type="OrthoDB" id="10344325at2759"/>
<accession>A0A1Q9CEY7</accession>
<name>A0A1Q9CEY7_SYMMI</name>
<proteinExistence type="predicted"/>
<reference evidence="1 2" key="1">
    <citation type="submission" date="2016-02" db="EMBL/GenBank/DDBJ databases">
        <title>Genome analysis of coral dinoflagellate symbionts highlights evolutionary adaptations to a symbiotic lifestyle.</title>
        <authorList>
            <person name="Aranda M."/>
            <person name="Li Y."/>
            <person name="Liew Y.J."/>
            <person name="Baumgarten S."/>
            <person name="Simakov O."/>
            <person name="Wilson M."/>
            <person name="Piel J."/>
            <person name="Ashoor H."/>
            <person name="Bougouffa S."/>
            <person name="Bajic V.B."/>
            <person name="Ryu T."/>
            <person name="Ravasi T."/>
            <person name="Bayer T."/>
            <person name="Micklem G."/>
            <person name="Kim H."/>
            <person name="Bhak J."/>
            <person name="Lajeunesse T.C."/>
            <person name="Voolstra C.R."/>
        </authorList>
    </citation>
    <scope>NUCLEOTIDE SEQUENCE [LARGE SCALE GENOMIC DNA]</scope>
    <source>
        <strain evidence="1 2">CCMP2467</strain>
    </source>
</reference>
<sequence length="148" mass="16574">EPFVQQFELKDVYPHFCDRKTKLLPLADVPYVLRAMGLTIYSEEEKSIREQVEKVDGSKVESKEHGSKYVKSYDDAYSAVGTLCHEGIIGDKSGRIQVPFLRHLVSEVGDKIKAETFDKIMKGGDSAVGTAIKGDSCPLDEFLNFLQK</sequence>
<protein>
    <submittedName>
        <fullName evidence="1">Uncharacterized protein</fullName>
    </submittedName>
</protein>
<gene>
    <name evidence="1" type="ORF">AK812_SmicGene37935</name>
</gene>
<evidence type="ECO:0000313" key="1">
    <source>
        <dbReference type="EMBL" id="OLP81513.1"/>
    </source>
</evidence>
<comment type="caution">
    <text evidence="1">The sequence shown here is derived from an EMBL/GenBank/DDBJ whole genome shotgun (WGS) entry which is preliminary data.</text>
</comment>
<dbReference type="EMBL" id="LSRX01001274">
    <property type="protein sequence ID" value="OLP81513.1"/>
    <property type="molecule type" value="Genomic_DNA"/>
</dbReference>
<keyword evidence="2" id="KW-1185">Reference proteome</keyword>
<dbReference type="AlphaFoldDB" id="A0A1Q9CEY7"/>
<feature type="non-terminal residue" evidence="1">
    <location>
        <position position="1"/>
    </location>
</feature>
<evidence type="ECO:0000313" key="2">
    <source>
        <dbReference type="Proteomes" id="UP000186817"/>
    </source>
</evidence>
<dbReference type="OMA" id="FCDRKTK"/>
<dbReference type="Proteomes" id="UP000186817">
    <property type="component" value="Unassembled WGS sequence"/>
</dbReference>